<organism evidence="1">
    <name type="scientific">uncultured Caudovirales phage</name>
    <dbReference type="NCBI Taxonomy" id="2100421"/>
    <lineage>
        <taxon>Viruses</taxon>
        <taxon>Duplodnaviria</taxon>
        <taxon>Heunggongvirae</taxon>
        <taxon>Uroviricota</taxon>
        <taxon>Caudoviricetes</taxon>
        <taxon>Peduoviridae</taxon>
        <taxon>Maltschvirus</taxon>
        <taxon>Maltschvirus maltsch</taxon>
    </lineage>
</organism>
<dbReference type="EMBL" id="LR796682">
    <property type="protein sequence ID" value="CAB4159159.1"/>
    <property type="molecule type" value="Genomic_DNA"/>
</dbReference>
<protein>
    <submittedName>
        <fullName evidence="1">Uncharacterized protein</fullName>
    </submittedName>
</protein>
<gene>
    <name evidence="1" type="ORF">UFOVP706_62</name>
</gene>
<name>A0A6J5NIM1_9CAUD</name>
<proteinExistence type="predicted"/>
<sequence length="152" mass="17009">MQMGSWAGFAEKLAETTAAVRDMDAAIMGAGADAEKLCEIYLQVVQAAKTLDAQRKLIEQRICEKHQPTIGEIHETVGAYDITIAWPERYDWDEEKLAETFASAPNLPAFVDQTFKINKRAFDRADQAEQDLVRPALTRKPGTRSIDIVKAR</sequence>
<reference evidence="1" key="1">
    <citation type="submission" date="2020-04" db="EMBL/GenBank/DDBJ databases">
        <authorList>
            <person name="Chiriac C."/>
            <person name="Salcher M."/>
            <person name="Ghai R."/>
            <person name="Kavagutti S V."/>
        </authorList>
    </citation>
    <scope>NUCLEOTIDE SEQUENCE</scope>
</reference>
<evidence type="ECO:0000313" key="1">
    <source>
        <dbReference type="EMBL" id="CAB4159159.1"/>
    </source>
</evidence>
<accession>A0A6J5NIM1</accession>